<evidence type="ECO:0000313" key="3">
    <source>
        <dbReference type="EMBL" id="CAA2997859.1"/>
    </source>
</evidence>
<evidence type="ECO:0000259" key="2">
    <source>
        <dbReference type="Pfam" id="PF23598"/>
    </source>
</evidence>
<dbReference type="SUPFAM" id="SSF52058">
    <property type="entry name" value="L domain-like"/>
    <property type="match status" value="1"/>
</dbReference>
<dbReference type="PANTHER" id="PTHR15140:SF37">
    <property type="entry name" value="UBIQUITIN-LIKE DOMAIN-CONTAINING PROTEIN"/>
    <property type="match status" value="1"/>
</dbReference>
<name>A0A8S0SZW4_OLEEU</name>
<keyword evidence="4" id="KW-1185">Reference proteome</keyword>
<feature type="domain" description="Disease resistance R13L4/SHOC-2-like LRR" evidence="2">
    <location>
        <begin position="4"/>
        <end position="226"/>
    </location>
</feature>
<keyword evidence="1" id="KW-0677">Repeat</keyword>
<dbReference type="EMBL" id="CACTIH010005571">
    <property type="protein sequence ID" value="CAA2997859.1"/>
    <property type="molecule type" value="Genomic_DNA"/>
</dbReference>
<dbReference type="PANTHER" id="PTHR15140">
    <property type="entry name" value="TUBULIN-SPECIFIC CHAPERONE E"/>
    <property type="match status" value="1"/>
</dbReference>
<dbReference type="InterPro" id="IPR032675">
    <property type="entry name" value="LRR_dom_sf"/>
</dbReference>
<dbReference type="Gramene" id="OE9A098305T1">
    <property type="protein sequence ID" value="OE9A098305C1"/>
    <property type="gene ID" value="OE9A098305"/>
</dbReference>
<gene>
    <name evidence="3" type="ORF">OLEA9_A098305</name>
</gene>
<dbReference type="Gene3D" id="3.80.10.10">
    <property type="entry name" value="Ribonuclease Inhibitor"/>
    <property type="match status" value="1"/>
</dbReference>
<comment type="caution">
    <text evidence="3">The sequence shown here is derived from an EMBL/GenBank/DDBJ whole genome shotgun (WGS) entry which is preliminary data.</text>
</comment>
<proteinExistence type="predicted"/>
<dbReference type="InterPro" id="IPR055414">
    <property type="entry name" value="LRR_R13L4/SHOC2-like"/>
</dbReference>
<dbReference type="Proteomes" id="UP000594638">
    <property type="component" value="Unassembled WGS sequence"/>
</dbReference>
<organism evidence="3 4">
    <name type="scientific">Olea europaea subsp. europaea</name>
    <dbReference type="NCBI Taxonomy" id="158383"/>
    <lineage>
        <taxon>Eukaryota</taxon>
        <taxon>Viridiplantae</taxon>
        <taxon>Streptophyta</taxon>
        <taxon>Embryophyta</taxon>
        <taxon>Tracheophyta</taxon>
        <taxon>Spermatophyta</taxon>
        <taxon>Magnoliopsida</taxon>
        <taxon>eudicotyledons</taxon>
        <taxon>Gunneridae</taxon>
        <taxon>Pentapetalae</taxon>
        <taxon>asterids</taxon>
        <taxon>lamiids</taxon>
        <taxon>Lamiales</taxon>
        <taxon>Oleaceae</taxon>
        <taxon>Oleeae</taxon>
        <taxon>Olea</taxon>
    </lineage>
</organism>
<evidence type="ECO:0000256" key="1">
    <source>
        <dbReference type="ARBA" id="ARBA00022737"/>
    </source>
</evidence>
<dbReference type="OrthoDB" id="905249at2759"/>
<dbReference type="AlphaFoldDB" id="A0A8S0SZW4"/>
<dbReference type="Pfam" id="PF23598">
    <property type="entry name" value="LRR_14"/>
    <property type="match status" value="1"/>
</dbReference>
<accession>A0A8S0SZW4</accession>
<protein>
    <recommendedName>
        <fullName evidence="2">Disease resistance R13L4/SHOC-2-like LRR domain-containing protein</fullName>
    </recommendedName>
</protein>
<evidence type="ECO:0000313" key="4">
    <source>
        <dbReference type="Proteomes" id="UP000594638"/>
    </source>
</evidence>
<reference evidence="3 4" key="1">
    <citation type="submission" date="2019-12" db="EMBL/GenBank/DDBJ databases">
        <authorList>
            <person name="Alioto T."/>
            <person name="Alioto T."/>
            <person name="Gomez Garrido J."/>
        </authorList>
    </citation>
    <scope>NUCLEOTIDE SEQUENCE [LARGE SCALE GENOMIC DNA]</scope>
</reference>
<sequence length="247" mass="28934">MFVDLPMCIWKIKQLRHLLLGEFVRFLSFSWGLTSEIAKLNHLLEVSLPYLQTLVGIKGEQLNPIWLRKSRNLRKLEVKYCPRGIIEELSHAEPISAKLENLRLRSSVFGHDQTVRLDLSRYQNLVRLCIDYQMKKLPNADEFPPNLIKLTIAYTRLEEDPMEVLKKLPKLKILKLGYYSYEGTKMDCSGAYSFLQLEMLQIRGLEELEKVIADEEGMPKLKQVIIRECPRLEMIPEKLENVRKYGK</sequence>